<dbReference type="OrthoDB" id="3806873at2"/>
<reference evidence="2 3" key="1">
    <citation type="submission" date="2015-01" db="EMBL/GenBank/DDBJ databases">
        <title>Deinococcus puniceus/DY1/ whole genome sequencing.</title>
        <authorList>
            <person name="Kim M.K."/>
            <person name="Srinivasan S."/>
            <person name="Lee J.-J."/>
        </authorList>
    </citation>
    <scope>NUCLEOTIDE SEQUENCE [LARGE SCALE GENOMIC DNA]</scope>
    <source>
        <strain evidence="2 3">DY1</strain>
    </source>
</reference>
<evidence type="ECO:0000313" key="2">
    <source>
        <dbReference type="EMBL" id="ANE42965.1"/>
    </source>
</evidence>
<dbReference type="GO" id="GO:0016740">
    <property type="term" value="F:transferase activity"/>
    <property type="evidence" value="ECO:0007669"/>
    <property type="project" value="UniProtKB-KW"/>
</dbReference>
<dbReference type="Gene3D" id="3.90.1200.10">
    <property type="match status" value="1"/>
</dbReference>
<evidence type="ECO:0000313" key="3">
    <source>
        <dbReference type="Proteomes" id="UP000077363"/>
    </source>
</evidence>
<dbReference type="CDD" id="cd05155">
    <property type="entry name" value="APH_ChoK_like_1"/>
    <property type="match status" value="1"/>
</dbReference>
<gene>
    <name evidence="2" type="ORF">SU48_03360</name>
</gene>
<dbReference type="Proteomes" id="UP000077363">
    <property type="component" value="Chromosome"/>
</dbReference>
<protein>
    <submittedName>
        <fullName evidence="2">Phosphotransferase</fullName>
    </submittedName>
</protein>
<dbReference type="Gene3D" id="3.30.200.20">
    <property type="entry name" value="Phosphorylase Kinase, domain 1"/>
    <property type="match status" value="1"/>
</dbReference>
<name>A0A172T7D9_9DEIO</name>
<sequence length="298" mass="32061">MSVPKLHANEFDISGALVERLLAGQFPQWAGLPLRRVLSPGTVHALYRLGNDMVVRLPRIGVDTAEIDKEHEWLPRLAPLLPVPIPTPLTRGEPTSDYPSSWSIYSWLDGENPVPGQLPDAPAFAAQLAAFIAALQSLDTHGAPPSSRGRRSLADLDTAAQEALAQSHGLIDVQAAAQAWQRALLAPAWNGQAVWVHADLLPGNLLIQNGRLSAVIDMGSLGTGDPASDFNVAWSILPPEARQVFRQALNIDDGTWQRARGLALVIALSALPYYIQTNPAFAEIARGTVQAVLEDEGL</sequence>
<accession>A0A172T7D9</accession>
<dbReference type="InterPro" id="IPR051678">
    <property type="entry name" value="AGP_Transferase"/>
</dbReference>
<feature type="domain" description="Aminoglycoside phosphotransferase" evidence="1">
    <location>
        <begin position="47"/>
        <end position="262"/>
    </location>
</feature>
<dbReference type="KEGG" id="dpu:SU48_03360"/>
<dbReference type="STRING" id="1182568.SU48_03360"/>
<dbReference type="RefSeq" id="WP_064014023.1">
    <property type="nucleotide sequence ID" value="NZ_CP011387.1"/>
</dbReference>
<dbReference type="PANTHER" id="PTHR21310">
    <property type="entry name" value="AMINOGLYCOSIDE PHOSPHOTRANSFERASE-RELATED-RELATED"/>
    <property type="match status" value="1"/>
</dbReference>
<keyword evidence="3" id="KW-1185">Reference proteome</keyword>
<evidence type="ECO:0000259" key="1">
    <source>
        <dbReference type="Pfam" id="PF01636"/>
    </source>
</evidence>
<dbReference type="SUPFAM" id="SSF56112">
    <property type="entry name" value="Protein kinase-like (PK-like)"/>
    <property type="match status" value="1"/>
</dbReference>
<proteinExistence type="predicted"/>
<dbReference type="Pfam" id="PF01636">
    <property type="entry name" value="APH"/>
    <property type="match status" value="1"/>
</dbReference>
<keyword evidence="2" id="KW-0808">Transferase</keyword>
<dbReference type="PANTHER" id="PTHR21310:SF42">
    <property type="entry name" value="BIFUNCTIONAL AAC_APH"/>
    <property type="match status" value="1"/>
</dbReference>
<dbReference type="AlphaFoldDB" id="A0A172T7D9"/>
<dbReference type="EMBL" id="CP011387">
    <property type="protein sequence ID" value="ANE42965.1"/>
    <property type="molecule type" value="Genomic_DNA"/>
</dbReference>
<dbReference type="InterPro" id="IPR002575">
    <property type="entry name" value="Aminoglycoside_PTrfase"/>
</dbReference>
<dbReference type="InterPro" id="IPR011009">
    <property type="entry name" value="Kinase-like_dom_sf"/>
</dbReference>
<organism evidence="2 3">
    <name type="scientific">Deinococcus puniceus</name>
    <dbReference type="NCBI Taxonomy" id="1182568"/>
    <lineage>
        <taxon>Bacteria</taxon>
        <taxon>Thermotogati</taxon>
        <taxon>Deinococcota</taxon>
        <taxon>Deinococci</taxon>
        <taxon>Deinococcales</taxon>
        <taxon>Deinococcaceae</taxon>
        <taxon>Deinococcus</taxon>
    </lineage>
</organism>
<dbReference type="PATRIC" id="fig|1182568.3.peg.703"/>